<feature type="compositionally biased region" description="Basic and acidic residues" evidence="1">
    <location>
        <begin position="497"/>
        <end position="506"/>
    </location>
</feature>
<feature type="region of interest" description="Disordered" evidence="1">
    <location>
        <begin position="1"/>
        <end position="195"/>
    </location>
</feature>
<comment type="caution">
    <text evidence="3">The sequence shown here is derived from an EMBL/GenBank/DDBJ whole genome shotgun (WGS) entry which is preliminary data.</text>
</comment>
<accession>A0AAW0YPW2</accession>
<dbReference type="SMART" id="SM00355">
    <property type="entry name" value="ZnF_C2H2"/>
    <property type="match status" value="3"/>
</dbReference>
<feature type="compositionally biased region" description="Basic and acidic residues" evidence="1">
    <location>
        <begin position="569"/>
        <end position="581"/>
    </location>
</feature>
<sequence length="670" mass="75024">RSSVGQNQSGWNNGPPANKMMRMDMGGGYDNYRGQTLAPSMHQPARKFPQRDHQFGPRRAGDNLSPRRGRGGRFLGQAGRQVTTEQQSRKTVNDKKGMAKDNKGLVKDQKKEKDEESAAATTGTTGGQKGDKTEGDDSSATADPKQSYILSGEVIKEDSKEGKENGASCEEVKKEEAQSVENSSKKDPPKRLRSDGLIPKETLKCHMCNFYQFNSLQGFKNHLESRNHEQMSRAFHAKGVAVLNLLKAQARLAAQRNILKQRRMGMKGRISNCSRCDCSYMGSSADHSKLREHYLITTFAKCSPCRIWFKNRADLEIHRLSDIHLMRQMVIDKKRLDKASNTIKIEEDAIPEHESMKKVHDAVSKLKATHSMRNVWTAHRLPFYDPAVPIGLNFIIKKSNYYCKICQNKTMQSAKEAQAHFCSREHYDNYASYLKNLEDTKELEKTKQEENGNAHENIVNEEDKNQQENNTIPQDKENQREDADEDISNVDTNDVEMLDKECDKANVDSSSGPTKKTQKNGDEYYGDIIDRLENEDLDMMDDESDEEEQVITDKTTTKSGATKAQKNTTKCDSDISSKSDKSAVSAMEEVLSDTDDTKKNNKSSSDIQKDDGGRSDMDNTGNSVDKASAVGVADDEGKKSEDECEAAPAVSTSHRKGRGKGRGRGRATRK</sequence>
<dbReference type="PROSITE" id="PS00028">
    <property type="entry name" value="ZINC_FINGER_C2H2_1"/>
    <property type="match status" value="1"/>
</dbReference>
<feature type="compositionally biased region" description="Acidic residues" evidence="1">
    <location>
        <begin position="539"/>
        <end position="550"/>
    </location>
</feature>
<dbReference type="PANTHER" id="PTHR15491">
    <property type="match status" value="1"/>
</dbReference>
<evidence type="ECO:0000256" key="1">
    <source>
        <dbReference type="SAM" id="MobiDB-lite"/>
    </source>
</evidence>
<evidence type="ECO:0000259" key="2">
    <source>
        <dbReference type="PROSITE" id="PS00028"/>
    </source>
</evidence>
<dbReference type="PANTHER" id="PTHR15491:SF9">
    <property type="entry name" value="CIP1-INTERACTING ZINC FINGER PROTEIN"/>
    <property type="match status" value="1"/>
</dbReference>
<feature type="compositionally biased region" description="Polar residues" evidence="1">
    <location>
        <begin position="1"/>
        <end position="12"/>
    </location>
</feature>
<feature type="non-terminal residue" evidence="3">
    <location>
        <position position="1"/>
    </location>
</feature>
<dbReference type="Proteomes" id="UP001445076">
    <property type="component" value="Unassembled WGS sequence"/>
</dbReference>
<dbReference type="GO" id="GO:0005634">
    <property type="term" value="C:nucleus"/>
    <property type="evidence" value="ECO:0007669"/>
    <property type="project" value="TreeGrafter"/>
</dbReference>
<feature type="compositionally biased region" description="Basic and acidic residues" evidence="1">
    <location>
        <begin position="607"/>
        <end position="617"/>
    </location>
</feature>
<name>A0AAW0YPW2_CHEQU</name>
<feature type="domain" description="C2H2-type" evidence="2">
    <location>
        <begin position="302"/>
        <end position="324"/>
    </location>
</feature>
<reference evidence="3 4" key="1">
    <citation type="journal article" date="2024" name="BMC Genomics">
        <title>Genome assembly of redclaw crayfish (Cherax quadricarinatus) provides insights into its immune adaptation and hypoxia tolerance.</title>
        <authorList>
            <person name="Liu Z."/>
            <person name="Zheng J."/>
            <person name="Li H."/>
            <person name="Fang K."/>
            <person name="Wang S."/>
            <person name="He J."/>
            <person name="Zhou D."/>
            <person name="Weng S."/>
            <person name="Chi M."/>
            <person name="Gu Z."/>
            <person name="He J."/>
            <person name="Li F."/>
            <person name="Wang M."/>
        </authorList>
    </citation>
    <scope>NUCLEOTIDE SEQUENCE [LARGE SCALE GENOMIC DNA]</scope>
    <source>
        <strain evidence="3">ZL_2023a</strain>
    </source>
</reference>
<feature type="compositionally biased region" description="Basic and acidic residues" evidence="1">
    <location>
        <begin position="154"/>
        <end position="194"/>
    </location>
</feature>
<evidence type="ECO:0000313" key="3">
    <source>
        <dbReference type="EMBL" id="KAK8753571.1"/>
    </source>
</evidence>
<feature type="region of interest" description="Disordered" evidence="1">
    <location>
        <begin position="539"/>
        <end position="670"/>
    </location>
</feature>
<feature type="compositionally biased region" description="Basic and acidic residues" evidence="1">
    <location>
        <begin position="87"/>
        <end position="116"/>
    </location>
</feature>
<dbReference type="InterPro" id="IPR013087">
    <property type="entry name" value="Znf_C2H2_type"/>
</dbReference>
<protein>
    <recommendedName>
        <fullName evidence="2">C2H2-type domain-containing protein</fullName>
    </recommendedName>
</protein>
<feature type="compositionally biased region" description="Acidic residues" evidence="1">
    <location>
        <begin position="482"/>
        <end position="496"/>
    </location>
</feature>
<proteinExistence type="predicted"/>
<organism evidence="3 4">
    <name type="scientific">Cherax quadricarinatus</name>
    <name type="common">Australian red claw crayfish</name>
    <dbReference type="NCBI Taxonomy" id="27406"/>
    <lineage>
        <taxon>Eukaryota</taxon>
        <taxon>Metazoa</taxon>
        <taxon>Ecdysozoa</taxon>
        <taxon>Arthropoda</taxon>
        <taxon>Crustacea</taxon>
        <taxon>Multicrustacea</taxon>
        <taxon>Malacostraca</taxon>
        <taxon>Eumalacostraca</taxon>
        <taxon>Eucarida</taxon>
        <taxon>Decapoda</taxon>
        <taxon>Pleocyemata</taxon>
        <taxon>Astacidea</taxon>
        <taxon>Parastacoidea</taxon>
        <taxon>Parastacidae</taxon>
        <taxon>Cherax</taxon>
    </lineage>
</organism>
<feature type="region of interest" description="Disordered" evidence="1">
    <location>
        <begin position="445"/>
        <end position="526"/>
    </location>
</feature>
<feature type="compositionally biased region" description="Basic residues" evidence="1">
    <location>
        <begin position="653"/>
        <end position="670"/>
    </location>
</feature>
<evidence type="ECO:0000313" key="4">
    <source>
        <dbReference type="Proteomes" id="UP001445076"/>
    </source>
</evidence>
<dbReference type="EMBL" id="JARKIK010000002">
    <property type="protein sequence ID" value="KAK8753571.1"/>
    <property type="molecule type" value="Genomic_DNA"/>
</dbReference>
<keyword evidence="4" id="KW-1185">Reference proteome</keyword>
<feature type="compositionally biased region" description="Polar residues" evidence="1">
    <location>
        <begin position="552"/>
        <end position="568"/>
    </location>
</feature>
<feature type="compositionally biased region" description="Basic and acidic residues" evidence="1">
    <location>
        <begin position="49"/>
        <end position="61"/>
    </location>
</feature>
<dbReference type="InterPro" id="IPR026811">
    <property type="entry name" value="CIZ1"/>
</dbReference>
<dbReference type="AlphaFoldDB" id="A0AAW0YPW2"/>
<gene>
    <name evidence="3" type="ORF">OTU49_000297</name>
</gene>